<dbReference type="PANTHER" id="PTHR21666:SF270">
    <property type="entry name" value="MUREIN HYDROLASE ACTIVATOR ENVC"/>
    <property type="match status" value="1"/>
</dbReference>
<dbReference type="PANTHER" id="PTHR21666">
    <property type="entry name" value="PEPTIDASE-RELATED"/>
    <property type="match status" value="1"/>
</dbReference>
<name>A0A6J7MV93_9ZZZZ</name>
<dbReference type="CDD" id="cd12797">
    <property type="entry name" value="M23_peptidase"/>
    <property type="match status" value="1"/>
</dbReference>
<organism evidence="3">
    <name type="scientific">freshwater metagenome</name>
    <dbReference type="NCBI Taxonomy" id="449393"/>
    <lineage>
        <taxon>unclassified sequences</taxon>
        <taxon>metagenomes</taxon>
        <taxon>ecological metagenomes</taxon>
    </lineage>
</organism>
<dbReference type="EMBL" id="CAFBON010000061">
    <property type="protein sequence ID" value="CAB4984657.1"/>
    <property type="molecule type" value="Genomic_DNA"/>
</dbReference>
<dbReference type="InterPro" id="IPR011055">
    <property type="entry name" value="Dup_hybrid_motif"/>
</dbReference>
<gene>
    <name evidence="3" type="ORF">UFOPK3954_00749</name>
</gene>
<proteinExistence type="predicted"/>
<reference evidence="3" key="1">
    <citation type="submission" date="2020-05" db="EMBL/GenBank/DDBJ databases">
        <authorList>
            <person name="Chiriac C."/>
            <person name="Salcher M."/>
            <person name="Ghai R."/>
            <person name="Kavagutti S V."/>
        </authorList>
    </citation>
    <scope>NUCLEOTIDE SEQUENCE</scope>
</reference>
<dbReference type="Pfam" id="PF01551">
    <property type="entry name" value="Peptidase_M23"/>
    <property type="match status" value="1"/>
</dbReference>
<dbReference type="InterPro" id="IPR016047">
    <property type="entry name" value="M23ase_b-sheet_dom"/>
</dbReference>
<dbReference type="AlphaFoldDB" id="A0A6J7MV93"/>
<dbReference type="Gene3D" id="2.70.70.10">
    <property type="entry name" value="Glucose Permease (Domain IIA)"/>
    <property type="match status" value="1"/>
</dbReference>
<feature type="compositionally biased region" description="Low complexity" evidence="1">
    <location>
        <begin position="173"/>
        <end position="233"/>
    </location>
</feature>
<protein>
    <submittedName>
        <fullName evidence="3">Unannotated protein</fullName>
    </submittedName>
</protein>
<dbReference type="SUPFAM" id="SSF51261">
    <property type="entry name" value="Duplicated hybrid motif"/>
    <property type="match status" value="1"/>
</dbReference>
<evidence type="ECO:0000313" key="3">
    <source>
        <dbReference type="EMBL" id="CAB4984657.1"/>
    </source>
</evidence>
<dbReference type="GO" id="GO:0004222">
    <property type="term" value="F:metalloendopeptidase activity"/>
    <property type="evidence" value="ECO:0007669"/>
    <property type="project" value="TreeGrafter"/>
</dbReference>
<feature type="region of interest" description="Disordered" evidence="1">
    <location>
        <begin position="166"/>
        <end position="240"/>
    </location>
</feature>
<accession>A0A6J7MV93</accession>
<evidence type="ECO:0000259" key="2">
    <source>
        <dbReference type="Pfam" id="PF01551"/>
    </source>
</evidence>
<dbReference type="InterPro" id="IPR050570">
    <property type="entry name" value="Cell_wall_metabolism_enzyme"/>
</dbReference>
<evidence type="ECO:0000256" key="1">
    <source>
        <dbReference type="SAM" id="MobiDB-lite"/>
    </source>
</evidence>
<feature type="domain" description="M23ase beta-sheet core" evidence="2">
    <location>
        <begin position="52"/>
        <end position="150"/>
    </location>
</feature>
<sequence>MLLTNGLSFSHAVPPPIKARPYGYAAALDVFPTDPPCFYANSWGAARSGGRKHQGVDIITGRNKPIYAVRDGKVSKKYSGAKLAGTGIAIQIADGTYYFYAHLSSFAEGIRKGSKVKAGDIIGYVGSTGATLVPHIHFEIHPQGGAAVDPTPYVAQVDRCGYKGPRLKKIESPTTTTAKATTTTAKATTTTAKPTTTAKATTTTAKPTTTAKATTTTAKPTTTATEVPTTAEPKSNEFSPASVNAPGITVMNGLVRAKVETRVQISGAGVLPGGLAQADVKLVVSGTTKTTTVSVSDCEAKPKKVLKVRARRKGTKALVLPLSSEGQLCITASGKAKVIVEVRRGWTSNSKRYTVTETITVLESIDGKKVPSKGNVIRVKLGNFDGLPAKASSVLISVTAKGGSKDSSVLVGRCGSRRKTFVKTKAGESATHEGWIPLRGGDLCLSATRPTAVVVHVLGVS</sequence>